<dbReference type="OrthoDB" id="10263978at2759"/>
<reference evidence="9" key="1">
    <citation type="submission" date="2020-09" db="EMBL/GenBank/DDBJ databases">
        <authorList>
            <person name="Kikuchi T."/>
        </authorList>
    </citation>
    <scope>NUCLEOTIDE SEQUENCE</scope>
    <source>
        <strain evidence="9">Ka4C1</strain>
    </source>
</reference>
<proteinExistence type="predicted"/>
<evidence type="ECO:0000256" key="2">
    <source>
        <dbReference type="ARBA" id="ARBA00022618"/>
    </source>
</evidence>
<evidence type="ECO:0000256" key="7">
    <source>
        <dbReference type="SAM" id="MobiDB-lite"/>
    </source>
</evidence>
<evidence type="ECO:0000256" key="5">
    <source>
        <dbReference type="ARBA" id="ARBA00023242"/>
    </source>
</evidence>
<protein>
    <submittedName>
        <fullName evidence="9">(pine wood nematode) hypothetical protein</fullName>
    </submittedName>
</protein>
<dbReference type="InterPro" id="IPR026971">
    <property type="entry name" value="CND1/NCAPD3"/>
</dbReference>
<keyword evidence="5" id="KW-0539">Nucleus</keyword>
<evidence type="ECO:0000313" key="10">
    <source>
        <dbReference type="Proteomes" id="UP000659654"/>
    </source>
</evidence>
<gene>
    <name evidence="9" type="ORF">BXYJ_LOCUS4825</name>
</gene>
<dbReference type="Pfam" id="PF12717">
    <property type="entry name" value="Cnd1"/>
    <property type="match status" value="1"/>
</dbReference>
<evidence type="ECO:0000256" key="4">
    <source>
        <dbReference type="ARBA" id="ARBA00023067"/>
    </source>
</evidence>
<dbReference type="GO" id="GO:0000796">
    <property type="term" value="C:condensin complex"/>
    <property type="evidence" value="ECO:0007669"/>
    <property type="project" value="TreeGrafter"/>
</dbReference>
<dbReference type="EMBL" id="CAJFCV020000002">
    <property type="protein sequence ID" value="CAG9100379.1"/>
    <property type="molecule type" value="Genomic_DNA"/>
</dbReference>
<dbReference type="InterPro" id="IPR011989">
    <property type="entry name" value="ARM-like"/>
</dbReference>
<evidence type="ECO:0000256" key="1">
    <source>
        <dbReference type="ARBA" id="ARBA00004123"/>
    </source>
</evidence>
<evidence type="ECO:0000256" key="6">
    <source>
        <dbReference type="ARBA" id="ARBA00023306"/>
    </source>
</evidence>
<dbReference type="InterPro" id="IPR016024">
    <property type="entry name" value="ARM-type_fold"/>
</dbReference>
<keyword evidence="4" id="KW-0226">DNA condensation</keyword>
<evidence type="ECO:0000259" key="8">
    <source>
        <dbReference type="Pfam" id="PF12717"/>
    </source>
</evidence>
<keyword evidence="3" id="KW-0498">Mitosis</keyword>
<comment type="subcellular location">
    <subcellularLocation>
        <location evidence="1">Nucleus</location>
    </subcellularLocation>
</comment>
<dbReference type="Proteomes" id="UP000582659">
    <property type="component" value="Unassembled WGS sequence"/>
</dbReference>
<dbReference type="GO" id="GO:0051301">
    <property type="term" value="P:cell division"/>
    <property type="evidence" value="ECO:0007669"/>
    <property type="project" value="UniProtKB-KW"/>
</dbReference>
<feature type="region of interest" description="Disordered" evidence="7">
    <location>
        <begin position="1333"/>
        <end position="1380"/>
    </location>
</feature>
<dbReference type="GO" id="GO:0010032">
    <property type="term" value="P:meiotic chromosome condensation"/>
    <property type="evidence" value="ECO:0007669"/>
    <property type="project" value="TreeGrafter"/>
</dbReference>
<keyword evidence="6" id="KW-0131">Cell cycle</keyword>
<feature type="domain" description="Condensin complex subunit 1 C-terminal" evidence="8">
    <location>
        <begin position="1036"/>
        <end position="1144"/>
    </location>
</feature>
<dbReference type="Gene3D" id="1.25.10.10">
    <property type="entry name" value="Leucine-rich Repeat Variant"/>
    <property type="match status" value="2"/>
</dbReference>
<dbReference type="SUPFAM" id="SSF48371">
    <property type="entry name" value="ARM repeat"/>
    <property type="match status" value="1"/>
</dbReference>
<keyword evidence="10" id="KW-1185">Reference proteome</keyword>
<dbReference type="Proteomes" id="UP000659654">
    <property type="component" value="Unassembled WGS sequence"/>
</dbReference>
<dbReference type="GO" id="GO:0005634">
    <property type="term" value="C:nucleus"/>
    <property type="evidence" value="ECO:0007669"/>
    <property type="project" value="UniProtKB-SubCell"/>
</dbReference>
<evidence type="ECO:0000313" key="9">
    <source>
        <dbReference type="EMBL" id="CAD5217018.1"/>
    </source>
</evidence>
<dbReference type="GO" id="GO:0007076">
    <property type="term" value="P:mitotic chromosome condensation"/>
    <property type="evidence" value="ECO:0007669"/>
    <property type="project" value="InterPro"/>
</dbReference>
<organism evidence="9 10">
    <name type="scientific">Bursaphelenchus xylophilus</name>
    <name type="common">Pinewood nematode worm</name>
    <name type="synonym">Aphelenchoides xylophilus</name>
    <dbReference type="NCBI Taxonomy" id="6326"/>
    <lineage>
        <taxon>Eukaryota</taxon>
        <taxon>Metazoa</taxon>
        <taxon>Ecdysozoa</taxon>
        <taxon>Nematoda</taxon>
        <taxon>Chromadorea</taxon>
        <taxon>Rhabditida</taxon>
        <taxon>Tylenchina</taxon>
        <taxon>Tylenchomorpha</taxon>
        <taxon>Aphelenchoidea</taxon>
        <taxon>Aphelenchoididae</taxon>
        <taxon>Bursaphelenchus</taxon>
    </lineage>
</organism>
<sequence>MALLNAVNAIVDHLGGVNELDAEACKEVRKAHYGVYGQLSDTLRCELFDVSPQELTEALNTVTERILRFATAQNGDENNFYEALMNEGIDLIKMTVFLWVLIERSLTSNEELELGVAASNLYLCFAGLKDAKMYKVFHVYVFERALELLRNVEKIIRPSGRMTIALNKRRRDDQNAVDPGIDCGKMADKLLESLRILFLFTHSKGVADIVFEKEGLCESVIDFLRDISDLDLDSNTDFQAKIIDEISRVRRASDLAFAIVQALLQKDSDSRSMAIMSRFVMPRILYWVGGNSKYHITGAIPNVLKEACQVMIHFLSTRFDNLTLSELRSIMQMLKICPLRCTDRSEHRSLLAQNFSEILAMMPPIAAVHMIDYVYILGRNTKTSYRSFALEIVPNLLRRFNFDQLHDRAERIETMFMGDVDEQIDGQEADDEIVEGNAAEEPEEPAEQEAMEIVEDENEGEVTIRDEEDEAAAENAPRNGRNANSEGLCVFEKEGMTARQAILNLLITGLVDKFAMQKALQAVEMLVTSNACVDDLAVLATRLVDENLEALKLADRPARAQQQEAPVVKEEPQEHELSAILEDQPNSAGIDDLLRLVIKACDSEKTPIAKHALCCLQAILINVEVDPEMTKKCVEKIKEKCWDVAIQVRKQAALCLHKLLPRFPSGIEHAWLRGVLHQVVDNESGVANQAIKLASEYIVDGLKEERPNPTWNLMDVVEGDTEYTRYLSICLTEQPPGSNRTTNVSEDFIRRLERVTEQDDCPPSAWMLLAELSPFMEVRPQCAEHVFDSVDFANAEDRIPTYVAKIIANRSNKIPAARRDVMKEKIAEKIRENQIAVTHIGAVCYAFACLMNAVGKERPPGAADMQEFVKKYQKDAIKRLSEDIVNPYTVRVASRSSAASEFNSQRLDTLTDNKTDQFLRMIHSIGELFQYAPNAVDNKFVNVLCVIVAGEEVAFHHYRQSQQFRAESVMTNGTQGTNIRDLQAQQLREVISMIPMGIRAAAAFAIGRICILHETFANRYIQTLIQLLTSDKDNCLRNNILIVLADLCTTGGAAVNQFGPVLATALRDKSVLVRRHAVSLITTLIRDEFFKWGGQIMYYYLGALVDPDDKVREQCHASLLNVLLPKFPNMFSNKFVESMFYLNDVVHPSMKVLIQQEKENCSLPVEDYFKMWGARNRKNRMRIYLFIISTFEDKIKVPLMGRIAMEVFQCVVDEALDPSDSKVQCLMRDALDILRAKEMVLSMNVGKKTAADDVDEESEEANVMAQMAKDVISNVYMYKISNDCLHYLFKARDYLKVKQFPDLARQTYSTILDIFEQYIDFFEQLCGPDAQRREEVKNDLKRHRNLNVPQPGGPTRRAPANQNQEQRRPPSREEEDGADE</sequence>
<comment type="caution">
    <text evidence="9">The sequence shown here is derived from an EMBL/GenBank/DDBJ whole genome shotgun (WGS) entry which is preliminary data.</text>
</comment>
<evidence type="ECO:0000256" key="3">
    <source>
        <dbReference type="ARBA" id="ARBA00022776"/>
    </source>
</evidence>
<feature type="region of interest" description="Disordered" evidence="7">
    <location>
        <begin position="438"/>
        <end position="463"/>
    </location>
</feature>
<dbReference type="PANTHER" id="PTHR14222">
    <property type="entry name" value="CONDENSIN"/>
    <property type="match status" value="1"/>
</dbReference>
<keyword evidence="2" id="KW-0132">Cell division</keyword>
<dbReference type="EMBL" id="CAJFDI010000002">
    <property type="protein sequence ID" value="CAD5217018.1"/>
    <property type="molecule type" value="Genomic_DNA"/>
</dbReference>
<dbReference type="GO" id="GO:0042393">
    <property type="term" value="F:histone binding"/>
    <property type="evidence" value="ECO:0007669"/>
    <property type="project" value="TreeGrafter"/>
</dbReference>
<dbReference type="InterPro" id="IPR032682">
    <property type="entry name" value="Cnd1_C"/>
</dbReference>
<dbReference type="PANTHER" id="PTHR14222:SF1">
    <property type="entry name" value="CONDENSIN-2 COMPLEX SUBUNIT D3"/>
    <property type="match status" value="1"/>
</dbReference>
<accession>A0A7I8WXN7</accession>
<name>A0A7I8WXN7_BURXY</name>
<dbReference type="GO" id="GO:0000779">
    <property type="term" value="C:condensed chromosome, centromeric region"/>
    <property type="evidence" value="ECO:0007669"/>
    <property type="project" value="TreeGrafter"/>
</dbReference>